<dbReference type="HOGENOM" id="CLU_049565_0_1_9"/>
<accession>S0NGP1</accession>
<dbReference type="AlphaFoldDB" id="S0NGP1"/>
<sequence>MRRWIKKKIVWLSVFISLLLSADSYVLLKAFVLPQAEAVIATNQVASDTTTVESSNTTETTSSEPVITATSYTDENIQIAIDEQVVNDTTVYVVDIQVSDASYLKTALAQNTYGRNIKEATSTIAKDNQAILAINGDFYGFRSSGYVIRNGNLYRQSGEEGQEDLVIDENGDFSIVDEYDVSAQELLDSGVQQVLSFGPTLVENGEIVVDTSAEVGQSMSSNPRTAIGQVAENHYVMVVSDGRTDESVGLSLYQLAEVLQQAGAKTAYNLDGGGSSTLYFNGNVINTPVGGQGSSERSVSDIVYFGYE</sequence>
<dbReference type="PANTHER" id="PTHR40446:SF2">
    <property type="entry name" value="N-ACETYLGLUCOSAMINE-1-PHOSPHODIESTER ALPHA-N-ACETYLGLUCOSAMINIDASE"/>
    <property type="match status" value="1"/>
</dbReference>
<dbReference type="Proteomes" id="UP000014136">
    <property type="component" value="Unassembled WGS sequence"/>
</dbReference>
<keyword evidence="3" id="KW-1185">Reference proteome</keyword>
<evidence type="ECO:0000313" key="3">
    <source>
        <dbReference type="Proteomes" id="UP000014136"/>
    </source>
</evidence>
<dbReference type="Pfam" id="PF09992">
    <property type="entry name" value="NAGPA"/>
    <property type="match status" value="1"/>
</dbReference>
<dbReference type="RefSeq" id="WP_016174335.1">
    <property type="nucleotide sequence ID" value="NZ_KE136389.1"/>
</dbReference>
<comment type="caution">
    <text evidence="2">The sequence shown here is derived from an EMBL/GenBank/DDBJ whole genome shotgun (WGS) entry which is preliminary data.</text>
</comment>
<dbReference type="InterPro" id="IPR018711">
    <property type="entry name" value="NAGPA"/>
</dbReference>
<evidence type="ECO:0000313" key="2">
    <source>
        <dbReference type="EMBL" id="EOT29837.1"/>
    </source>
</evidence>
<name>S0NGP1_9ENTE</name>
<protein>
    <recommendedName>
        <fullName evidence="1">Phosphodiester glycosidase domain-containing protein</fullName>
    </recommendedName>
</protein>
<proteinExistence type="predicted"/>
<dbReference type="PATRIC" id="fig|1139996.3.peg.520"/>
<gene>
    <name evidence="2" type="ORF">OMQ_00527</name>
</gene>
<dbReference type="eggNOG" id="COG4632">
    <property type="taxonomic scope" value="Bacteria"/>
</dbReference>
<feature type="domain" description="Phosphodiester glycosidase" evidence="1">
    <location>
        <begin position="128"/>
        <end position="305"/>
    </location>
</feature>
<dbReference type="OrthoDB" id="9809781at2"/>
<dbReference type="InterPro" id="IPR014565">
    <property type="entry name" value="EpsL_firmicutes"/>
</dbReference>
<reference evidence="2 3" key="1">
    <citation type="submission" date="2013-03" db="EMBL/GenBank/DDBJ databases">
        <title>The Genome Sequence of Enterococcus saccharolyticus ATCC_43076 (Illumina only assembly).</title>
        <authorList>
            <consortium name="The Broad Institute Genomics Platform"/>
            <consortium name="The Broad Institute Genome Sequencing Center for Infectious Disease"/>
            <person name="Earl A."/>
            <person name="Russ C."/>
            <person name="Gilmore M."/>
            <person name="Surin D."/>
            <person name="Walker B."/>
            <person name="Young S."/>
            <person name="Zeng Q."/>
            <person name="Gargeya S."/>
            <person name="Fitzgerald M."/>
            <person name="Haas B."/>
            <person name="Abouelleil A."/>
            <person name="Allen A.W."/>
            <person name="Alvarado L."/>
            <person name="Arachchi H.M."/>
            <person name="Berlin A.M."/>
            <person name="Chapman S.B."/>
            <person name="Gainer-Dewar J."/>
            <person name="Goldberg J."/>
            <person name="Griggs A."/>
            <person name="Gujja S."/>
            <person name="Hansen M."/>
            <person name="Howarth C."/>
            <person name="Imamovic A."/>
            <person name="Ireland A."/>
            <person name="Larimer J."/>
            <person name="McCowan C."/>
            <person name="Murphy C."/>
            <person name="Pearson M."/>
            <person name="Poon T.W."/>
            <person name="Priest M."/>
            <person name="Roberts A."/>
            <person name="Saif S."/>
            <person name="Shea T."/>
            <person name="Sisk P."/>
            <person name="Sykes S."/>
            <person name="Wortman J."/>
            <person name="Nusbaum C."/>
            <person name="Birren B."/>
        </authorList>
    </citation>
    <scope>NUCLEOTIDE SEQUENCE [LARGE SCALE GENOMIC DNA]</scope>
    <source>
        <strain evidence="2 3">ATCC 43076</strain>
    </source>
</reference>
<dbReference type="EMBL" id="AHYT01000002">
    <property type="protein sequence ID" value="EOT29837.1"/>
    <property type="molecule type" value="Genomic_DNA"/>
</dbReference>
<organism evidence="2 3">
    <name type="scientific">Enterococcus saccharolyticus subsp. saccharolyticus ATCC 43076</name>
    <dbReference type="NCBI Taxonomy" id="1139996"/>
    <lineage>
        <taxon>Bacteria</taxon>
        <taxon>Bacillati</taxon>
        <taxon>Bacillota</taxon>
        <taxon>Bacilli</taxon>
        <taxon>Lactobacillales</taxon>
        <taxon>Enterococcaceae</taxon>
        <taxon>Enterococcus</taxon>
    </lineage>
</organism>
<dbReference type="PIRSF" id="PIRSF031512">
    <property type="entry name" value="EpsL"/>
    <property type="match status" value="1"/>
</dbReference>
<dbReference type="PANTHER" id="PTHR40446">
    <property type="entry name" value="N-ACETYLGLUCOSAMINE-1-PHOSPHODIESTER ALPHA-N-ACETYLGLUCOSAMINIDASE"/>
    <property type="match status" value="1"/>
</dbReference>
<dbReference type="STRING" id="41997.RV16_GL000366"/>
<evidence type="ECO:0000259" key="1">
    <source>
        <dbReference type="Pfam" id="PF09992"/>
    </source>
</evidence>